<dbReference type="InterPro" id="IPR024936">
    <property type="entry name" value="Cyclophilin-type_PPIase"/>
</dbReference>
<comment type="caution">
    <text evidence="7">The sequence shown here is derived from an EMBL/GenBank/DDBJ whole genome shotgun (WGS) entry which is preliminary data.</text>
</comment>
<dbReference type="SUPFAM" id="SSF50891">
    <property type="entry name" value="Cyclophilin-like"/>
    <property type="match status" value="1"/>
</dbReference>
<dbReference type="PRINTS" id="PR00153">
    <property type="entry name" value="CSAPPISMRASE"/>
</dbReference>
<dbReference type="GO" id="GO:0003755">
    <property type="term" value="F:peptidyl-prolyl cis-trans isomerase activity"/>
    <property type="evidence" value="ECO:0007669"/>
    <property type="project" value="UniProtKB-UniRule"/>
</dbReference>
<dbReference type="Proteomes" id="UP000754644">
    <property type="component" value="Unassembled WGS sequence"/>
</dbReference>
<protein>
    <recommendedName>
        <fullName evidence="5">Peptidyl-prolyl cis-trans isomerase</fullName>
        <shortName evidence="5">PPIase</shortName>
        <ecNumber evidence="5">5.2.1.8</ecNumber>
    </recommendedName>
</protein>
<dbReference type="EMBL" id="JABMOJ010000585">
    <property type="protein sequence ID" value="NQV66804.1"/>
    <property type="molecule type" value="Genomic_DNA"/>
</dbReference>
<keyword evidence="4 5" id="KW-0413">Isomerase</keyword>
<evidence type="ECO:0000256" key="3">
    <source>
        <dbReference type="ARBA" id="ARBA00023110"/>
    </source>
</evidence>
<name>A0A972W0J6_9GAMM</name>
<evidence type="ECO:0000313" key="8">
    <source>
        <dbReference type="Proteomes" id="UP000754644"/>
    </source>
</evidence>
<dbReference type="CDD" id="cd00317">
    <property type="entry name" value="cyclophilin"/>
    <property type="match status" value="1"/>
</dbReference>
<dbReference type="PROSITE" id="PS00170">
    <property type="entry name" value="CSA_PPIASE_1"/>
    <property type="match status" value="1"/>
</dbReference>
<sequence length="165" mass="17838">MMTFDANTNYYWDLTTNVGDMRFRLFHATAPMHTTSTIFLTEQGFYDNVIFHRVIPGFMAQGGDPTGTGSGDPGYKYAGEFAGNLSHDKPGLLSMANAGPGTDGSQFFITFVATPFLDGKHTLFGELISGMETLKALEARGSRSGKTSETLTIIKAAIHQEPAAQ</sequence>
<evidence type="ECO:0000259" key="6">
    <source>
        <dbReference type="PROSITE" id="PS50072"/>
    </source>
</evidence>
<dbReference type="InterPro" id="IPR029000">
    <property type="entry name" value="Cyclophilin-like_dom_sf"/>
</dbReference>
<dbReference type="InterPro" id="IPR020892">
    <property type="entry name" value="Cyclophilin-type_PPIase_CS"/>
</dbReference>
<evidence type="ECO:0000256" key="4">
    <source>
        <dbReference type="ARBA" id="ARBA00023235"/>
    </source>
</evidence>
<dbReference type="AlphaFoldDB" id="A0A972W0J6"/>
<dbReference type="InterPro" id="IPR002130">
    <property type="entry name" value="Cyclophilin-type_PPIase_dom"/>
</dbReference>
<reference evidence="7" key="1">
    <citation type="submission" date="2020-05" db="EMBL/GenBank/DDBJ databases">
        <title>Sulfur intermediates as new biogeochemical hubs in an aquatic model microbial ecosystem.</title>
        <authorList>
            <person name="Vigneron A."/>
        </authorList>
    </citation>
    <scope>NUCLEOTIDE SEQUENCE</scope>
    <source>
        <strain evidence="7">Bin.250</strain>
    </source>
</reference>
<comment type="function">
    <text evidence="1 5">PPIases accelerate the folding of proteins. It catalyzes the cis-trans isomerization of proline imidic peptide bonds in oligopeptides.</text>
</comment>
<keyword evidence="3 5" id="KW-0697">Rotamase</keyword>
<dbReference type="PANTHER" id="PTHR45625">
    <property type="entry name" value="PEPTIDYL-PROLYL CIS-TRANS ISOMERASE-RELATED"/>
    <property type="match status" value="1"/>
</dbReference>
<proteinExistence type="inferred from homology"/>
<gene>
    <name evidence="7" type="ORF">HQ497_15700</name>
</gene>
<dbReference type="Gene3D" id="2.40.100.10">
    <property type="entry name" value="Cyclophilin-like"/>
    <property type="match status" value="1"/>
</dbReference>
<evidence type="ECO:0000256" key="5">
    <source>
        <dbReference type="RuleBase" id="RU363019"/>
    </source>
</evidence>
<dbReference type="PANTHER" id="PTHR45625:SF4">
    <property type="entry name" value="PEPTIDYLPROLYL ISOMERASE DOMAIN AND WD REPEAT-CONTAINING PROTEIN 1"/>
    <property type="match status" value="1"/>
</dbReference>
<dbReference type="GO" id="GO:0006457">
    <property type="term" value="P:protein folding"/>
    <property type="evidence" value="ECO:0007669"/>
    <property type="project" value="InterPro"/>
</dbReference>
<comment type="catalytic activity">
    <reaction evidence="5">
        <text>[protein]-peptidylproline (omega=180) = [protein]-peptidylproline (omega=0)</text>
        <dbReference type="Rhea" id="RHEA:16237"/>
        <dbReference type="Rhea" id="RHEA-COMP:10747"/>
        <dbReference type="Rhea" id="RHEA-COMP:10748"/>
        <dbReference type="ChEBI" id="CHEBI:83833"/>
        <dbReference type="ChEBI" id="CHEBI:83834"/>
        <dbReference type="EC" id="5.2.1.8"/>
    </reaction>
</comment>
<dbReference type="PIRSF" id="PIRSF001467">
    <property type="entry name" value="Peptidylpro_ismrse"/>
    <property type="match status" value="1"/>
</dbReference>
<organism evidence="7 8">
    <name type="scientific">SAR86 cluster bacterium</name>
    <dbReference type="NCBI Taxonomy" id="2030880"/>
    <lineage>
        <taxon>Bacteria</taxon>
        <taxon>Pseudomonadati</taxon>
        <taxon>Pseudomonadota</taxon>
        <taxon>Gammaproteobacteria</taxon>
        <taxon>SAR86 cluster</taxon>
    </lineage>
</organism>
<dbReference type="PROSITE" id="PS50072">
    <property type="entry name" value="CSA_PPIASE_2"/>
    <property type="match status" value="1"/>
</dbReference>
<feature type="domain" description="PPIase cyclophilin-type" evidence="6">
    <location>
        <begin position="16"/>
        <end position="158"/>
    </location>
</feature>
<evidence type="ECO:0000256" key="1">
    <source>
        <dbReference type="ARBA" id="ARBA00002388"/>
    </source>
</evidence>
<comment type="similarity">
    <text evidence="2 5">Belongs to the cyclophilin-type PPIase family.</text>
</comment>
<accession>A0A972W0J6</accession>
<dbReference type="InterPro" id="IPR044666">
    <property type="entry name" value="Cyclophilin_A-like"/>
</dbReference>
<dbReference type="Pfam" id="PF00160">
    <property type="entry name" value="Pro_isomerase"/>
    <property type="match status" value="1"/>
</dbReference>
<evidence type="ECO:0000313" key="7">
    <source>
        <dbReference type="EMBL" id="NQV66804.1"/>
    </source>
</evidence>
<dbReference type="EC" id="5.2.1.8" evidence="5"/>
<evidence type="ECO:0000256" key="2">
    <source>
        <dbReference type="ARBA" id="ARBA00007365"/>
    </source>
</evidence>